<accession>A0A922J7U7</accession>
<protein>
    <submittedName>
        <fullName evidence="1">Uncharacterized protein</fullName>
    </submittedName>
</protein>
<evidence type="ECO:0000313" key="1">
    <source>
        <dbReference type="EMBL" id="KAG6696337.1"/>
    </source>
</evidence>
<dbReference type="Proteomes" id="UP000811246">
    <property type="component" value="Chromosome 9"/>
</dbReference>
<dbReference type="AlphaFoldDB" id="A0A922J7U7"/>
<dbReference type="EMBL" id="CM031833">
    <property type="protein sequence ID" value="KAG6696337.1"/>
    <property type="molecule type" value="Genomic_DNA"/>
</dbReference>
<reference evidence="1" key="1">
    <citation type="submission" date="2021-01" db="EMBL/GenBank/DDBJ databases">
        <authorList>
            <person name="Lovell J.T."/>
            <person name="Bentley N."/>
            <person name="Bhattarai G."/>
            <person name="Jenkins J.W."/>
            <person name="Sreedasyam A."/>
            <person name="Alarcon Y."/>
            <person name="Bock C."/>
            <person name="Boston L."/>
            <person name="Carlson J."/>
            <person name="Cervantes K."/>
            <person name="Clermont K."/>
            <person name="Krom N."/>
            <person name="Kubenka K."/>
            <person name="Mamidi S."/>
            <person name="Mattison C."/>
            <person name="Monteros M."/>
            <person name="Pisani C."/>
            <person name="Plott C."/>
            <person name="Rajasekar S."/>
            <person name="Rhein H.S."/>
            <person name="Rohla C."/>
            <person name="Song M."/>
            <person name="Hilaire R.S."/>
            <person name="Shu S."/>
            <person name="Wells L."/>
            <person name="Wang X."/>
            <person name="Webber J."/>
            <person name="Heerema R.J."/>
            <person name="Klein P."/>
            <person name="Conner P."/>
            <person name="Grauke L."/>
            <person name="Grimwood J."/>
            <person name="Schmutz J."/>
            <person name="Randall J.J."/>
        </authorList>
    </citation>
    <scope>NUCLEOTIDE SEQUENCE</scope>
    <source>
        <tissue evidence="1">Leaf</tissue>
    </source>
</reference>
<name>A0A922J7U7_CARIL</name>
<sequence length="62" mass="6526">MLKLLPIFGEPLYIPKSDFGSWPIVGPLSSSLSTVGCPPPYCPSLVTQPPSTTASPSAIFAY</sequence>
<evidence type="ECO:0000313" key="2">
    <source>
        <dbReference type="Proteomes" id="UP000811246"/>
    </source>
</evidence>
<organism evidence="1 2">
    <name type="scientific">Carya illinoinensis</name>
    <name type="common">Pecan</name>
    <dbReference type="NCBI Taxonomy" id="32201"/>
    <lineage>
        <taxon>Eukaryota</taxon>
        <taxon>Viridiplantae</taxon>
        <taxon>Streptophyta</taxon>
        <taxon>Embryophyta</taxon>
        <taxon>Tracheophyta</taxon>
        <taxon>Spermatophyta</taxon>
        <taxon>Magnoliopsida</taxon>
        <taxon>eudicotyledons</taxon>
        <taxon>Gunneridae</taxon>
        <taxon>Pentapetalae</taxon>
        <taxon>rosids</taxon>
        <taxon>fabids</taxon>
        <taxon>Fagales</taxon>
        <taxon>Juglandaceae</taxon>
        <taxon>Carya</taxon>
    </lineage>
</organism>
<gene>
    <name evidence="1" type="ORF">I3842_09G142100</name>
</gene>
<proteinExistence type="predicted"/>
<comment type="caution">
    <text evidence="1">The sequence shown here is derived from an EMBL/GenBank/DDBJ whole genome shotgun (WGS) entry which is preliminary data.</text>
</comment>